<reference evidence="11 12" key="1">
    <citation type="submission" date="2023-03" db="EMBL/GenBank/DDBJ databases">
        <title>Genome sequence of Microbacterium sp. KACC 23027.</title>
        <authorList>
            <person name="Kim S."/>
            <person name="Heo J."/>
            <person name="Kwon S.-W."/>
        </authorList>
    </citation>
    <scope>NUCLEOTIDE SEQUENCE [LARGE SCALE GENOMIC DNA]</scope>
    <source>
        <strain evidence="11 12">KACC 23027</strain>
    </source>
</reference>
<dbReference type="Gene3D" id="3.40.630.20">
    <property type="entry name" value="Peptidase C15, pyroglutamyl peptidase I-like"/>
    <property type="match status" value="1"/>
</dbReference>
<keyword evidence="8" id="KW-0788">Thiol protease</keyword>
<evidence type="ECO:0000256" key="5">
    <source>
        <dbReference type="ARBA" id="ARBA00022490"/>
    </source>
</evidence>
<dbReference type="InterPro" id="IPR036440">
    <property type="entry name" value="Peptidase_C15-like_sf"/>
</dbReference>
<comment type="subcellular location">
    <subcellularLocation>
        <location evidence="3">Cytoplasm</location>
    </subcellularLocation>
</comment>
<evidence type="ECO:0000256" key="4">
    <source>
        <dbReference type="ARBA" id="ARBA00006641"/>
    </source>
</evidence>
<evidence type="ECO:0000256" key="6">
    <source>
        <dbReference type="ARBA" id="ARBA00022670"/>
    </source>
</evidence>
<evidence type="ECO:0000313" key="11">
    <source>
        <dbReference type="EMBL" id="WEG07782.1"/>
    </source>
</evidence>
<evidence type="ECO:0000256" key="2">
    <source>
        <dbReference type="ARBA" id="ARBA00002280"/>
    </source>
</evidence>
<dbReference type="InterPro" id="IPR033694">
    <property type="entry name" value="PGPEP1_Cys_AS"/>
</dbReference>
<keyword evidence="6" id="KW-0645">Protease</keyword>
<dbReference type="PIRSF" id="PIRSF015592">
    <property type="entry name" value="Prld-crbxl_pptds"/>
    <property type="match status" value="1"/>
</dbReference>
<dbReference type="Proteomes" id="UP001214553">
    <property type="component" value="Chromosome"/>
</dbReference>
<organism evidence="11 12">
    <name type="scientific">Microbacterium horticulturae</name>
    <dbReference type="NCBI Taxonomy" id="3028316"/>
    <lineage>
        <taxon>Bacteria</taxon>
        <taxon>Bacillati</taxon>
        <taxon>Actinomycetota</taxon>
        <taxon>Actinomycetes</taxon>
        <taxon>Micrococcales</taxon>
        <taxon>Microbacteriaceae</taxon>
        <taxon>Microbacterium</taxon>
    </lineage>
</organism>
<keyword evidence="12" id="KW-1185">Reference proteome</keyword>
<gene>
    <name evidence="11" type="ORF">PU630_11045</name>
</gene>
<dbReference type="PROSITE" id="PS01333">
    <property type="entry name" value="PYRASE_GLU"/>
    <property type="match status" value="1"/>
</dbReference>
<dbReference type="SUPFAM" id="SSF53182">
    <property type="entry name" value="Pyrrolidone carboxyl peptidase (pyroglutamate aminopeptidase)"/>
    <property type="match status" value="1"/>
</dbReference>
<evidence type="ECO:0000256" key="1">
    <source>
        <dbReference type="ARBA" id="ARBA00001770"/>
    </source>
</evidence>
<evidence type="ECO:0000256" key="7">
    <source>
        <dbReference type="ARBA" id="ARBA00022801"/>
    </source>
</evidence>
<keyword evidence="5" id="KW-0963">Cytoplasm</keyword>
<feature type="active site" evidence="10">
    <location>
        <position position="143"/>
    </location>
</feature>
<dbReference type="EC" id="3.4.19.3" evidence="9"/>
<evidence type="ECO:0000256" key="3">
    <source>
        <dbReference type="ARBA" id="ARBA00004496"/>
    </source>
</evidence>
<dbReference type="PRINTS" id="PR00706">
    <property type="entry name" value="PYROGLUPTASE"/>
</dbReference>
<dbReference type="EMBL" id="CP119108">
    <property type="protein sequence ID" value="WEG07782.1"/>
    <property type="molecule type" value="Genomic_DNA"/>
</dbReference>
<keyword evidence="7" id="KW-0378">Hydrolase</keyword>
<dbReference type="InterPro" id="IPR033693">
    <property type="entry name" value="PGPEP1_Glu_AS"/>
</dbReference>
<name>A0ABY8BVB9_9MICO</name>
<sequence>MSGVLLTGFEPFADDPVNPSGDAVRLAAELWQGPEQLVTAVLPVTFADAAVRLRALIAEHDPEVVLATGVAGGRATVSIERVAVNLIDARIPDNAGMQPVDVPSVPGGPPAWFATVPVKAIASAVTAAGIPSSLSMSAGTYVCNHVFANAVDAARRAGFIHVPWGAGQASHGEPELPLADLARAFVIAARTAMAPLA</sequence>
<dbReference type="Pfam" id="PF01470">
    <property type="entry name" value="Peptidase_C15"/>
    <property type="match status" value="1"/>
</dbReference>
<evidence type="ECO:0000256" key="10">
    <source>
        <dbReference type="PROSITE-ProRule" id="PRU10077"/>
    </source>
</evidence>
<dbReference type="PANTHER" id="PTHR23402:SF1">
    <property type="entry name" value="PYROGLUTAMYL-PEPTIDASE I"/>
    <property type="match status" value="1"/>
</dbReference>
<evidence type="ECO:0000256" key="8">
    <source>
        <dbReference type="ARBA" id="ARBA00022807"/>
    </source>
</evidence>
<evidence type="ECO:0000313" key="12">
    <source>
        <dbReference type="Proteomes" id="UP001214553"/>
    </source>
</evidence>
<evidence type="ECO:0000256" key="9">
    <source>
        <dbReference type="PROSITE-ProRule" id="PRU10076"/>
    </source>
</evidence>
<dbReference type="InterPro" id="IPR016125">
    <property type="entry name" value="Peptidase_C15-like"/>
</dbReference>
<feature type="active site" evidence="9">
    <location>
        <position position="80"/>
    </location>
</feature>
<dbReference type="InterPro" id="IPR000816">
    <property type="entry name" value="Peptidase_C15"/>
</dbReference>
<dbReference type="RefSeq" id="WP_275277121.1">
    <property type="nucleotide sequence ID" value="NZ_CP119108.1"/>
</dbReference>
<comment type="catalytic activity">
    <reaction evidence="1 9">
        <text>Release of an N-terminal pyroglutamyl group from a polypeptide, the second amino acid generally not being Pro.</text>
        <dbReference type="EC" id="3.4.19.3"/>
    </reaction>
</comment>
<comment type="similarity">
    <text evidence="4">Belongs to the peptidase C15 family.</text>
</comment>
<dbReference type="PROSITE" id="PS01334">
    <property type="entry name" value="PYRASE_CYS"/>
    <property type="match status" value="1"/>
</dbReference>
<protein>
    <recommendedName>
        <fullName evidence="9">Pyroglutamyl-peptidase I</fullName>
        <ecNumber evidence="9">3.4.19.3</ecNumber>
    </recommendedName>
</protein>
<comment type="function">
    <text evidence="2">Removes 5-oxoproline from various penultimate amino acid residues except L-proline.</text>
</comment>
<proteinExistence type="inferred from homology"/>
<accession>A0ABY8BVB9</accession>
<dbReference type="CDD" id="cd00501">
    <property type="entry name" value="Peptidase_C15"/>
    <property type="match status" value="1"/>
</dbReference>
<dbReference type="PANTHER" id="PTHR23402">
    <property type="entry name" value="PROTEASE FAMILY C15 PYROGLUTAMYL-PEPTIDASE I-RELATED"/>
    <property type="match status" value="1"/>
</dbReference>